<dbReference type="PRINTS" id="PR00837">
    <property type="entry name" value="V5TPXLIKE"/>
</dbReference>
<evidence type="ECO:0000313" key="4">
    <source>
        <dbReference type="EMBL" id="KAJ5541779.1"/>
    </source>
</evidence>
<comment type="caution">
    <text evidence="4">The sequence shown here is derived from an EMBL/GenBank/DDBJ whole genome shotgun (WGS) entry which is preliminary data.</text>
</comment>
<dbReference type="Proteomes" id="UP001220324">
    <property type="component" value="Unassembled WGS sequence"/>
</dbReference>
<evidence type="ECO:0000256" key="1">
    <source>
        <dbReference type="SAM" id="MobiDB-lite"/>
    </source>
</evidence>
<feature type="chain" id="PRO_5042108726" description="SCP domain-containing protein" evidence="2">
    <location>
        <begin position="24"/>
        <end position="281"/>
    </location>
</feature>
<feature type="signal peptide" evidence="2">
    <location>
        <begin position="1"/>
        <end position="23"/>
    </location>
</feature>
<dbReference type="AlphaFoldDB" id="A0AAD6CX53"/>
<name>A0AAD6CX53_9EURO</name>
<dbReference type="InterPro" id="IPR014044">
    <property type="entry name" value="CAP_dom"/>
</dbReference>
<evidence type="ECO:0000256" key="2">
    <source>
        <dbReference type="SAM" id="SignalP"/>
    </source>
</evidence>
<dbReference type="SMART" id="SM00198">
    <property type="entry name" value="SCP"/>
    <property type="match status" value="1"/>
</dbReference>
<reference evidence="4 5" key="1">
    <citation type="journal article" date="2023" name="IMA Fungus">
        <title>Comparative genomic study of the Penicillium genus elucidates a diverse pangenome and 15 lateral gene transfer events.</title>
        <authorList>
            <person name="Petersen C."/>
            <person name="Sorensen T."/>
            <person name="Nielsen M.R."/>
            <person name="Sondergaard T.E."/>
            <person name="Sorensen J.L."/>
            <person name="Fitzpatrick D.A."/>
            <person name="Frisvad J.C."/>
            <person name="Nielsen K.L."/>
        </authorList>
    </citation>
    <scope>NUCLEOTIDE SEQUENCE [LARGE SCALE GENOMIC DNA]</scope>
    <source>
        <strain evidence="4 5">IBT 35679</strain>
    </source>
</reference>
<dbReference type="PANTHER" id="PTHR10334">
    <property type="entry name" value="CYSTEINE-RICH SECRETORY PROTEIN-RELATED"/>
    <property type="match status" value="1"/>
</dbReference>
<dbReference type="EMBL" id="JAQIZZ010000005">
    <property type="protein sequence ID" value="KAJ5541779.1"/>
    <property type="molecule type" value="Genomic_DNA"/>
</dbReference>
<proteinExistence type="predicted"/>
<dbReference type="Gene3D" id="3.40.33.10">
    <property type="entry name" value="CAP"/>
    <property type="match status" value="1"/>
</dbReference>
<accession>A0AAD6CX53</accession>
<dbReference type="Pfam" id="PF00188">
    <property type="entry name" value="CAP"/>
    <property type="match status" value="1"/>
</dbReference>
<feature type="domain" description="SCP" evidence="3">
    <location>
        <begin position="58"/>
        <end position="208"/>
    </location>
</feature>
<dbReference type="FunFam" id="3.40.33.10:FF:000031">
    <property type="entry name" value="Extracellular SCP domain-containing protein Pry1"/>
    <property type="match status" value="1"/>
</dbReference>
<evidence type="ECO:0000259" key="3">
    <source>
        <dbReference type="SMART" id="SM00198"/>
    </source>
</evidence>
<dbReference type="GO" id="GO:0005576">
    <property type="term" value="C:extracellular region"/>
    <property type="evidence" value="ECO:0007669"/>
    <property type="project" value="InterPro"/>
</dbReference>
<dbReference type="InterPro" id="IPR035940">
    <property type="entry name" value="CAP_sf"/>
</dbReference>
<protein>
    <recommendedName>
        <fullName evidence="3">SCP domain-containing protein</fullName>
    </recommendedName>
</protein>
<organism evidence="4 5">
    <name type="scientific">Penicillium frequentans</name>
    <dbReference type="NCBI Taxonomy" id="3151616"/>
    <lineage>
        <taxon>Eukaryota</taxon>
        <taxon>Fungi</taxon>
        <taxon>Dikarya</taxon>
        <taxon>Ascomycota</taxon>
        <taxon>Pezizomycotina</taxon>
        <taxon>Eurotiomycetes</taxon>
        <taxon>Eurotiomycetidae</taxon>
        <taxon>Eurotiales</taxon>
        <taxon>Aspergillaceae</taxon>
        <taxon>Penicillium</taxon>
    </lineage>
</organism>
<dbReference type="PROSITE" id="PS01009">
    <property type="entry name" value="CRISP_1"/>
    <property type="match status" value="1"/>
</dbReference>
<keyword evidence="5" id="KW-1185">Reference proteome</keyword>
<dbReference type="SUPFAM" id="SSF55797">
    <property type="entry name" value="PR-1-like"/>
    <property type="match status" value="1"/>
</dbReference>
<feature type="region of interest" description="Disordered" evidence="1">
    <location>
        <begin position="219"/>
        <end position="253"/>
    </location>
</feature>
<gene>
    <name evidence="4" type="ORF">N7494_006855</name>
</gene>
<dbReference type="InterPro" id="IPR001283">
    <property type="entry name" value="CRISP-related"/>
</dbReference>
<keyword evidence="2" id="KW-0732">Signal</keyword>
<evidence type="ECO:0000313" key="5">
    <source>
        <dbReference type="Proteomes" id="UP001220324"/>
    </source>
</evidence>
<sequence>MKACHLLVRWLLLIGSLVMGVVGQEKIIVTVKTTVEAAKTVYETPTIPSPASYTSLSDFKETVLQVSNEYRGSHEAEEVVWNETLVKYAQSWAETCIWKHSDSPYGENLAYGYPNASAAVEAWGDEGKLYNFKKPTGYTEATGHFTQLVWRSTEEIGCAAVNCGYTEDLSKVRRDVDGLVSRTDADTSSRAQGWYVVCEYTPPGNVVGDHDEYFKKNVRPSISSKTNSSASTSESPSTTGAASTATSQPSGGAIMQNSVESTVGMMVLALGVVGVGMSMYT</sequence>
<feature type="compositionally biased region" description="Low complexity" evidence="1">
    <location>
        <begin position="220"/>
        <end position="253"/>
    </location>
</feature>
<dbReference type="InterPro" id="IPR018244">
    <property type="entry name" value="Allrgn_V5/Tpx1_CS"/>
</dbReference>